<accession>A0A9P9J1K3</accession>
<evidence type="ECO:0000313" key="15">
    <source>
        <dbReference type="Proteomes" id="UP000717696"/>
    </source>
</evidence>
<comment type="function">
    <text evidence="1">May be involved in transcriptional regulation.</text>
</comment>
<feature type="non-terminal residue" evidence="14">
    <location>
        <position position="1"/>
    </location>
</feature>
<feature type="domain" description="C2H2-type" evidence="13">
    <location>
        <begin position="46"/>
        <end position="73"/>
    </location>
</feature>
<organism evidence="14 15">
    <name type="scientific">Dactylonectria estremocensis</name>
    <dbReference type="NCBI Taxonomy" id="1079267"/>
    <lineage>
        <taxon>Eukaryota</taxon>
        <taxon>Fungi</taxon>
        <taxon>Dikarya</taxon>
        <taxon>Ascomycota</taxon>
        <taxon>Pezizomycotina</taxon>
        <taxon>Sordariomycetes</taxon>
        <taxon>Hypocreomycetidae</taxon>
        <taxon>Hypocreales</taxon>
        <taxon>Nectriaceae</taxon>
        <taxon>Dactylonectria</taxon>
    </lineage>
</organism>
<keyword evidence="15" id="KW-1185">Reference proteome</keyword>
<dbReference type="GO" id="GO:0000981">
    <property type="term" value="F:DNA-binding transcription factor activity, RNA polymerase II-specific"/>
    <property type="evidence" value="ECO:0007669"/>
    <property type="project" value="InterPro"/>
</dbReference>
<evidence type="ECO:0000256" key="3">
    <source>
        <dbReference type="ARBA" id="ARBA00006991"/>
    </source>
</evidence>
<dbReference type="GO" id="GO:0008270">
    <property type="term" value="F:zinc ion binding"/>
    <property type="evidence" value="ECO:0007669"/>
    <property type="project" value="UniProtKB-KW"/>
</dbReference>
<evidence type="ECO:0000313" key="14">
    <source>
        <dbReference type="EMBL" id="KAH7145382.1"/>
    </source>
</evidence>
<dbReference type="FunFam" id="3.30.160.60:FF:000100">
    <property type="entry name" value="Zinc finger 45-like"/>
    <property type="match status" value="1"/>
</dbReference>
<evidence type="ECO:0000256" key="1">
    <source>
        <dbReference type="ARBA" id="ARBA00003767"/>
    </source>
</evidence>
<dbReference type="FunFam" id="3.30.160.60:FF:000226">
    <property type="entry name" value="Zinc finger protein 236 variant"/>
    <property type="match status" value="1"/>
</dbReference>
<evidence type="ECO:0000256" key="2">
    <source>
        <dbReference type="ARBA" id="ARBA00004123"/>
    </source>
</evidence>
<evidence type="ECO:0000256" key="9">
    <source>
        <dbReference type="ARBA" id="ARBA00023125"/>
    </source>
</evidence>
<keyword evidence="6 12" id="KW-0863">Zinc-finger</keyword>
<evidence type="ECO:0000256" key="5">
    <source>
        <dbReference type="ARBA" id="ARBA00022737"/>
    </source>
</evidence>
<evidence type="ECO:0000256" key="11">
    <source>
        <dbReference type="ARBA" id="ARBA00023242"/>
    </source>
</evidence>
<keyword evidence="8" id="KW-0805">Transcription regulation</keyword>
<comment type="similarity">
    <text evidence="3">Belongs to the krueppel C2H2-type zinc-finger protein family.</text>
</comment>
<evidence type="ECO:0000259" key="13">
    <source>
        <dbReference type="PROSITE" id="PS50157"/>
    </source>
</evidence>
<gene>
    <name evidence="14" type="ORF">B0J13DRAFT_474028</name>
</gene>
<dbReference type="PANTHER" id="PTHR40626:SF11">
    <property type="entry name" value="ZINC FINGER PROTEIN YPR022C"/>
    <property type="match status" value="1"/>
</dbReference>
<proteinExistence type="inferred from homology"/>
<dbReference type="InterPro" id="IPR013087">
    <property type="entry name" value="Znf_C2H2_type"/>
</dbReference>
<keyword evidence="11" id="KW-0539">Nucleus</keyword>
<dbReference type="SUPFAM" id="SSF57667">
    <property type="entry name" value="beta-beta-alpha zinc fingers"/>
    <property type="match status" value="1"/>
</dbReference>
<dbReference type="InterPro" id="IPR036236">
    <property type="entry name" value="Znf_C2H2_sf"/>
</dbReference>
<dbReference type="GO" id="GO:0000785">
    <property type="term" value="C:chromatin"/>
    <property type="evidence" value="ECO:0007669"/>
    <property type="project" value="TreeGrafter"/>
</dbReference>
<comment type="subcellular location">
    <subcellularLocation>
        <location evidence="2">Nucleus</location>
    </subcellularLocation>
</comment>
<evidence type="ECO:0000256" key="4">
    <source>
        <dbReference type="ARBA" id="ARBA00022723"/>
    </source>
</evidence>
<name>A0A9P9J1K3_9HYPO</name>
<evidence type="ECO:0000256" key="7">
    <source>
        <dbReference type="ARBA" id="ARBA00022833"/>
    </source>
</evidence>
<protein>
    <recommendedName>
        <fullName evidence="13">C2H2-type domain-containing protein</fullName>
    </recommendedName>
</protein>
<reference evidence="14" key="1">
    <citation type="journal article" date="2021" name="Nat. Commun.">
        <title>Genetic determinants of endophytism in the Arabidopsis root mycobiome.</title>
        <authorList>
            <person name="Mesny F."/>
            <person name="Miyauchi S."/>
            <person name="Thiergart T."/>
            <person name="Pickel B."/>
            <person name="Atanasova L."/>
            <person name="Karlsson M."/>
            <person name="Huettel B."/>
            <person name="Barry K.W."/>
            <person name="Haridas S."/>
            <person name="Chen C."/>
            <person name="Bauer D."/>
            <person name="Andreopoulos W."/>
            <person name="Pangilinan J."/>
            <person name="LaButti K."/>
            <person name="Riley R."/>
            <person name="Lipzen A."/>
            <person name="Clum A."/>
            <person name="Drula E."/>
            <person name="Henrissat B."/>
            <person name="Kohler A."/>
            <person name="Grigoriev I.V."/>
            <person name="Martin F.M."/>
            <person name="Hacquard S."/>
        </authorList>
    </citation>
    <scope>NUCLEOTIDE SEQUENCE</scope>
    <source>
        <strain evidence="14">MPI-CAGE-AT-0021</strain>
    </source>
</reference>
<keyword evidence="7" id="KW-0862">Zinc</keyword>
<dbReference type="InterPro" id="IPR051059">
    <property type="entry name" value="VerF-like"/>
</dbReference>
<dbReference type="EMBL" id="JAGMUU010000009">
    <property type="protein sequence ID" value="KAH7145382.1"/>
    <property type="molecule type" value="Genomic_DNA"/>
</dbReference>
<keyword evidence="10" id="KW-0804">Transcription</keyword>
<dbReference type="GO" id="GO:0005634">
    <property type="term" value="C:nucleus"/>
    <property type="evidence" value="ECO:0007669"/>
    <property type="project" value="UniProtKB-SubCell"/>
</dbReference>
<evidence type="ECO:0000256" key="8">
    <source>
        <dbReference type="ARBA" id="ARBA00023015"/>
    </source>
</evidence>
<dbReference type="OrthoDB" id="10018191at2759"/>
<dbReference type="PANTHER" id="PTHR40626">
    <property type="entry name" value="MIP31509P"/>
    <property type="match status" value="1"/>
</dbReference>
<feature type="domain" description="C2H2-type" evidence="13">
    <location>
        <begin position="18"/>
        <end position="45"/>
    </location>
</feature>
<dbReference type="PROSITE" id="PS00028">
    <property type="entry name" value="ZINC_FINGER_C2H2_1"/>
    <property type="match status" value="1"/>
</dbReference>
<keyword evidence="9" id="KW-0238">DNA-binding</keyword>
<keyword evidence="4" id="KW-0479">Metal-binding</keyword>
<dbReference type="Pfam" id="PF00096">
    <property type="entry name" value="zf-C2H2"/>
    <property type="match status" value="1"/>
</dbReference>
<dbReference type="PROSITE" id="PS50157">
    <property type="entry name" value="ZINC_FINGER_C2H2_2"/>
    <property type="match status" value="2"/>
</dbReference>
<dbReference type="Proteomes" id="UP000717696">
    <property type="component" value="Unassembled WGS sequence"/>
</dbReference>
<dbReference type="AlphaFoldDB" id="A0A9P9J1K3"/>
<dbReference type="SMART" id="SM00355">
    <property type="entry name" value="ZnF_C2H2"/>
    <property type="match status" value="2"/>
</dbReference>
<evidence type="ECO:0000256" key="10">
    <source>
        <dbReference type="ARBA" id="ARBA00023163"/>
    </source>
</evidence>
<evidence type="ECO:0000256" key="6">
    <source>
        <dbReference type="ARBA" id="ARBA00022771"/>
    </source>
</evidence>
<sequence length="441" mass="49503">MNQLLPEDSDFSSSDRPHLCTYCNRRFRRPEHLQRHIRTHTKEKPYACQCGSSFTRRDLLRRHERLVHEPAAPTIVHNGIPSMSASIQAEITVSTVGASSDADSRPSQVSISSGTALPLPPEYHHTCKTSMLCGAYSMPTRGYQPSKDNPLHDFTAFINNSGLRKLAHLPEVTSLRQAASYLECDTISGSNIVEVDRSPSSQLERSEIRTPCLLVSDHMLQPYLGELENFTAPPTQSIERYYRTYMENGRLQVIHPSIRPDDFHISLKLAILALGAQILLENRNATSLFKASRSITLKLWISEANIQQGAQQKFQLTSAFLLLTEFVKGDQPLTLPQQLSVLQSGLICSLGYNETSTFDVCEVDFNEWAKAETERHTEVFGLCVVLIQNFLFQSLPGVSNIGRHVQFPCSPDAWNIRSHEEFSTTLNTPIGLFPHTDGIHE</sequence>
<keyword evidence="5" id="KW-0677">Repeat</keyword>
<comment type="caution">
    <text evidence="14">The sequence shown here is derived from an EMBL/GenBank/DDBJ whole genome shotgun (WGS) entry which is preliminary data.</text>
</comment>
<evidence type="ECO:0000256" key="12">
    <source>
        <dbReference type="PROSITE-ProRule" id="PRU00042"/>
    </source>
</evidence>
<dbReference type="Gene3D" id="3.30.160.60">
    <property type="entry name" value="Classic Zinc Finger"/>
    <property type="match status" value="2"/>
</dbReference>
<dbReference type="GO" id="GO:0000978">
    <property type="term" value="F:RNA polymerase II cis-regulatory region sequence-specific DNA binding"/>
    <property type="evidence" value="ECO:0007669"/>
    <property type="project" value="InterPro"/>
</dbReference>